<accession>A0A0H2R4H2</accession>
<sequence>MNIVDANAAANAPPELLDKIFKLCERRHRYIPADGHKLFPNSRFHPFLLVCKKWHAVAERRLYTSVGLGSSRVVRDRNGKKLELKSKDVCKRFCETVQNDARLASLVRELRMGCTSGEESEESAMHVRLIGICKNVEKIEIHGCHADRLGDLAAALAKADLVSVDLSNEQLGGYSVDGWMLTLSTVIRLIQRWPRLQRIYAHLARYESITGYEAPLANLPSVPGISCPALTKMAVYECTFDAAQLGQLVDLCPALEDLSITVGRGCNEALQQCLEVCSSSLRNLVVFAPTYGTPLPGDERSVIRCPMTELREMWMSSPLVTPSDMVFLPKLEKLVFRGDYSQGADLVQVIRKGAMPNLRTIDANFSPPSKNDGSKEAARDDDLEIHLAEELRRVCDERNTFFEDKFTELEELEGYYGYPEEESPESSDNEWWQYENHDSAPADYDPALASALACCDSLADYDYDSDDDPLELILA</sequence>
<dbReference type="AlphaFoldDB" id="A0A0H2R4H2"/>
<organism evidence="2 3">
    <name type="scientific">Schizopora paradoxa</name>
    <dbReference type="NCBI Taxonomy" id="27342"/>
    <lineage>
        <taxon>Eukaryota</taxon>
        <taxon>Fungi</taxon>
        <taxon>Dikarya</taxon>
        <taxon>Basidiomycota</taxon>
        <taxon>Agaricomycotina</taxon>
        <taxon>Agaricomycetes</taxon>
        <taxon>Hymenochaetales</taxon>
        <taxon>Schizoporaceae</taxon>
        <taxon>Schizopora</taxon>
    </lineage>
</organism>
<dbReference type="InterPro" id="IPR032675">
    <property type="entry name" value="LRR_dom_sf"/>
</dbReference>
<evidence type="ECO:0008006" key="4">
    <source>
        <dbReference type="Google" id="ProtNLM"/>
    </source>
</evidence>
<dbReference type="InParanoid" id="A0A0H2R4H2"/>
<evidence type="ECO:0000256" key="1">
    <source>
        <dbReference type="SAM" id="MobiDB-lite"/>
    </source>
</evidence>
<dbReference type="EMBL" id="KQ086188">
    <property type="protein sequence ID" value="KLO06680.1"/>
    <property type="molecule type" value="Genomic_DNA"/>
</dbReference>
<feature type="compositionally biased region" description="Acidic residues" evidence="1">
    <location>
        <begin position="418"/>
        <end position="428"/>
    </location>
</feature>
<evidence type="ECO:0000313" key="2">
    <source>
        <dbReference type="EMBL" id="KLO06680.1"/>
    </source>
</evidence>
<dbReference type="Proteomes" id="UP000053477">
    <property type="component" value="Unassembled WGS sequence"/>
</dbReference>
<evidence type="ECO:0000313" key="3">
    <source>
        <dbReference type="Proteomes" id="UP000053477"/>
    </source>
</evidence>
<proteinExistence type="predicted"/>
<dbReference type="Gene3D" id="3.80.10.10">
    <property type="entry name" value="Ribonuclease Inhibitor"/>
    <property type="match status" value="1"/>
</dbReference>
<protein>
    <recommendedName>
        <fullName evidence="4">F-box domain-containing protein</fullName>
    </recommendedName>
</protein>
<dbReference type="SUPFAM" id="SSF52047">
    <property type="entry name" value="RNI-like"/>
    <property type="match status" value="1"/>
</dbReference>
<gene>
    <name evidence="2" type="ORF">SCHPADRAFT_1002204</name>
</gene>
<feature type="region of interest" description="Disordered" evidence="1">
    <location>
        <begin position="418"/>
        <end position="438"/>
    </location>
</feature>
<name>A0A0H2R4H2_9AGAM</name>
<dbReference type="OrthoDB" id="5139510at2759"/>
<keyword evidence="3" id="KW-1185">Reference proteome</keyword>
<reference evidence="2 3" key="1">
    <citation type="submission" date="2015-04" db="EMBL/GenBank/DDBJ databases">
        <title>Complete genome sequence of Schizopora paradoxa KUC8140, a cosmopolitan wood degrader in East Asia.</title>
        <authorList>
            <consortium name="DOE Joint Genome Institute"/>
            <person name="Min B."/>
            <person name="Park H."/>
            <person name="Jang Y."/>
            <person name="Kim J.-J."/>
            <person name="Kim K.H."/>
            <person name="Pangilinan J."/>
            <person name="Lipzen A."/>
            <person name="Riley R."/>
            <person name="Grigoriev I.V."/>
            <person name="Spatafora J.W."/>
            <person name="Choi I.-G."/>
        </authorList>
    </citation>
    <scope>NUCLEOTIDE SEQUENCE [LARGE SCALE GENOMIC DNA]</scope>
    <source>
        <strain evidence="2 3">KUC8140</strain>
    </source>
</reference>